<evidence type="ECO:0000256" key="4">
    <source>
        <dbReference type="ARBA" id="ARBA00022692"/>
    </source>
</evidence>
<keyword evidence="2" id="KW-0813">Transport</keyword>
<dbReference type="Proteomes" id="UP000587002">
    <property type="component" value="Unassembled WGS sequence"/>
</dbReference>
<evidence type="ECO:0000256" key="6">
    <source>
        <dbReference type="ARBA" id="ARBA00023136"/>
    </source>
</evidence>
<evidence type="ECO:0000256" key="5">
    <source>
        <dbReference type="ARBA" id="ARBA00022989"/>
    </source>
</evidence>
<evidence type="ECO:0000256" key="1">
    <source>
        <dbReference type="ARBA" id="ARBA00004651"/>
    </source>
</evidence>
<gene>
    <name evidence="9" type="ORF">HNR68_000418</name>
</gene>
<feature type="transmembrane region" description="Helical" evidence="7">
    <location>
        <begin position="348"/>
        <end position="370"/>
    </location>
</feature>
<protein>
    <submittedName>
        <fullName evidence="9">Putative ABC transport system permease protein</fullName>
    </submittedName>
</protein>
<keyword evidence="10" id="KW-1185">Reference proteome</keyword>
<dbReference type="InterPro" id="IPR051125">
    <property type="entry name" value="ABC-4/HrtB_transporter"/>
</dbReference>
<dbReference type="PANTHER" id="PTHR43738">
    <property type="entry name" value="ABC TRANSPORTER, MEMBRANE PROTEIN"/>
    <property type="match status" value="1"/>
</dbReference>
<reference evidence="9 10" key="1">
    <citation type="submission" date="2020-07" db="EMBL/GenBank/DDBJ databases">
        <title>Sequencing the genomes of 1000 actinobacteria strains.</title>
        <authorList>
            <person name="Klenk H.-P."/>
        </authorList>
    </citation>
    <scope>NUCLEOTIDE SEQUENCE [LARGE SCALE GENOMIC DNA]</scope>
    <source>
        <strain evidence="9 10">DSM 44065</strain>
    </source>
</reference>
<dbReference type="Pfam" id="PF02687">
    <property type="entry name" value="FtsX"/>
    <property type="match status" value="1"/>
</dbReference>
<feature type="transmembrane region" description="Helical" evidence="7">
    <location>
        <begin position="315"/>
        <end position="336"/>
    </location>
</feature>
<dbReference type="GO" id="GO:0005886">
    <property type="term" value="C:plasma membrane"/>
    <property type="evidence" value="ECO:0007669"/>
    <property type="project" value="UniProtKB-SubCell"/>
</dbReference>
<name>A0A853ACZ4_9PSEU</name>
<evidence type="ECO:0000259" key="8">
    <source>
        <dbReference type="Pfam" id="PF02687"/>
    </source>
</evidence>
<organism evidence="9 10">
    <name type="scientific">Saccharopolyspora hordei</name>
    <dbReference type="NCBI Taxonomy" id="1838"/>
    <lineage>
        <taxon>Bacteria</taxon>
        <taxon>Bacillati</taxon>
        <taxon>Actinomycetota</taxon>
        <taxon>Actinomycetes</taxon>
        <taxon>Pseudonocardiales</taxon>
        <taxon>Pseudonocardiaceae</taxon>
        <taxon>Saccharopolyspora</taxon>
    </lineage>
</organism>
<feature type="domain" description="ABC3 transporter permease C-terminal" evidence="8">
    <location>
        <begin position="269"/>
        <end position="377"/>
    </location>
</feature>
<evidence type="ECO:0000256" key="2">
    <source>
        <dbReference type="ARBA" id="ARBA00022448"/>
    </source>
</evidence>
<dbReference type="PANTHER" id="PTHR43738:SF1">
    <property type="entry name" value="HEMIN TRANSPORT SYSTEM PERMEASE PROTEIN HRTB-RELATED"/>
    <property type="match status" value="1"/>
</dbReference>
<sequence>MFLALRELVFARGRFLLMGIVVGLIAVLTVILSGLSSGLVNDGVSGLKNLPVTAFAFDEGTKTDNAFSRSVVDERQLEQWKQQDGVQDAALLGSTIVNGVVGGDKQVDLTLFGVEPDSFLAPATSQGQGLGALDGIVVSETARDEGGELGDTVVLDRVDTELRVVGFTEGQATFGHVDIAYLPLDTWRLIASGQALPGAPTQEQVDAVESTTASAIALQSAGGAPLEESGIDVAKGDAAAGTVTSSLTESFNASPGYAAETMTLDMIQVFLYLICAMVIGAFFTVWTVQRQHELAVLRALGAPTGFVLRDALLQALILLVTTTLVGVGAGVGLGALMPAGMPFELEAAPIAVASALTILLGLVGATLAVLRITSIDPLKALGSQR</sequence>
<evidence type="ECO:0000256" key="3">
    <source>
        <dbReference type="ARBA" id="ARBA00022475"/>
    </source>
</evidence>
<proteinExistence type="predicted"/>
<evidence type="ECO:0000313" key="9">
    <source>
        <dbReference type="EMBL" id="NYI81788.1"/>
    </source>
</evidence>
<accession>A0A853ACZ4</accession>
<dbReference type="EMBL" id="JACCFJ010000001">
    <property type="protein sequence ID" value="NYI81788.1"/>
    <property type="molecule type" value="Genomic_DNA"/>
</dbReference>
<keyword evidence="3" id="KW-1003">Cell membrane</keyword>
<dbReference type="InterPro" id="IPR003838">
    <property type="entry name" value="ABC3_permease_C"/>
</dbReference>
<dbReference type="AlphaFoldDB" id="A0A853ACZ4"/>
<comment type="caution">
    <text evidence="9">The sequence shown here is derived from an EMBL/GenBank/DDBJ whole genome shotgun (WGS) entry which is preliminary data.</text>
</comment>
<feature type="transmembrane region" description="Helical" evidence="7">
    <location>
        <begin position="15"/>
        <end position="35"/>
    </location>
</feature>
<evidence type="ECO:0000256" key="7">
    <source>
        <dbReference type="SAM" id="Phobius"/>
    </source>
</evidence>
<keyword evidence="6 7" id="KW-0472">Membrane</keyword>
<comment type="subcellular location">
    <subcellularLocation>
        <location evidence="1">Cell membrane</location>
        <topology evidence="1">Multi-pass membrane protein</topology>
    </subcellularLocation>
</comment>
<evidence type="ECO:0000313" key="10">
    <source>
        <dbReference type="Proteomes" id="UP000587002"/>
    </source>
</evidence>
<keyword evidence="5 7" id="KW-1133">Transmembrane helix</keyword>
<keyword evidence="4 7" id="KW-0812">Transmembrane</keyword>
<dbReference type="RefSeq" id="WP_179717079.1">
    <property type="nucleotide sequence ID" value="NZ_BAABFH010000001.1"/>
</dbReference>
<feature type="transmembrane region" description="Helical" evidence="7">
    <location>
        <begin position="269"/>
        <end position="288"/>
    </location>
</feature>